<dbReference type="SUPFAM" id="SSF81901">
    <property type="entry name" value="HCP-like"/>
    <property type="match status" value="1"/>
</dbReference>
<organism evidence="3 4">
    <name type="scientific">Lodderomyces beijingensis</name>
    <dbReference type="NCBI Taxonomy" id="1775926"/>
    <lineage>
        <taxon>Eukaryota</taxon>
        <taxon>Fungi</taxon>
        <taxon>Dikarya</taxon>
        <taxon>Ascomycota</taxon>
        <taxon>Saccharomycotina</taxon>
        <taxon>Pichiomycetes</taxon>
        <taxon>Debaryomycetaceae</taxon>
        <taxon>Candida/Lodderomyces clade</taxon>
        <taxon>Lodderomyces</taxon>
    </lineage>
</organism>
<dbReference type="EMBL" id="OZ022408">
    <property type="protein sequence ID" value="CAK9439165.1"/>
    <property type="molecule type" value="Genomic_DNA"/>
</dbReference>
<feature type="region of interest" description="Disordered" evidence="2">
    <location>
        <begin position="211"/>
        <end position="252"/>
    </location>
</feature>
<feature type="region of interest" description="Disordered" evidence="2">
    <location>
        <begin position="736"/>
        <end position="772"/>
    </location>
</feature>
<feature type="region of interest" description="Disordered" evidence="2">
    <location>
        <begin position="95"/>
        <end position="151"/>
    </location>
</feature>
<keyword evidence="1" id="KW-0677">Repeat</keyword>
<dbReference type="InterPro" id="IPR051726">
    <property type="entry name" value="Chitin_Synth_Reg"/>
</dbReference>
<feature type="compositionally biased region" description="Low complexity" evidence="2">
    <location>
        <begin position="377"/>
        <end position="388"/>
    </location>
</feature>
<protein>
    <submittedName>
        <fullName evidence="3">Uncharacterized protein</fullName>
    </submittedName>
</protein>
<feature type="compositionally biased region" description="Polar residues" evidence="2">
    <location>
        <begin position="741"/>
        <end position="751"/>
    </location>
</feature>
<dbReference type="Pfam" id="PF08238">
    <property type="entry name" value="Sel1"/>
    <property type="match status" value="7"/>
</dbReference>
<keyword evidence="4" id="KW-1185">Reference proteome</keyword>
<sequence length="772" mass="84614">MTTAAQHPYRQVSSAPSSAPYPLSDFNVAASNSQSDPSDSSPSMTEVTSGIDDLQISNHPHHLPHHNHHINNNNNNNSHSQFEKHYLRGQRQAGHNNPQVQQYGNEQQVQQQQSPLQQYGSLSQSREASYHQPQQQQQQQRSVTNGSGSSFGGVSLPAHLIPNLPNVSSIASSDELNYGAKSQAINSPVQIQSFDQSAFLQSPKIGITNGRNISGSPYPDYEASTPPPVFAGRDGVIVSPPSNPLSSASSVTNLNLNSNNQPPANNLSLDNQMFSRSENNLSTPSVSKFGHNRSVSSTSSFFYERNDNSSMVDFNQNVLQQYLGSNSQHLMPRIKTLELYRKNAKKSNDPNVLFQYAQYMLQTALIVASEANISNASATSSQSSGESSPPLPNSPRKLDARDNKDGNKATGHKKNKSIDFANIELEGNEKKLRRSLLKEAVYYLKRLSDKGYVEAQYLLADAYSSGALDKVENREAFILFQSAAKHGHVESAYRTSYCYEEGLGTGRDARKAVEYLKIAAAKNHPAAMYKLGVYSFYARMGLPNDMNTKKMGIKWLTRATNVATELTAAAPFELGKLYYNGFEDIVIADKKYALELYAQAAALGHTQSAAILGSHYEFGDAEGIIPQDANLSIHYYTQAALGGDANAMLSMCAWYLVGADPYLPKDEGEAFEWAKRAAACNLAKAQFALANFYQKGIGCQENQAEAQFWYKKAAQQGDEKSLARLTDRELAKNISKKMRKSGSTNLASSAMSGHVHARGPHGKKDKESCVVM</sequence>
<feature type="compositionally biased region" description="Low complexity" evidence="2">
    <location>
        <begin position="70"/>
        <end position="79"/>
    </location>
</feature>
<dbReference type="Proteomes" id="UP001497383">
    <property type="component" value="Chromosome 4"/>
</dbReference>
<proteinExistence type="predicted"/>
<name>A0ABP0ZSH6_9ASCO</name>
<dbReference type="SMART" id="SM00671">
    <property type="entry name" value="SEL1"/>
    <property type="match status" value="6"/>
</dbReference>
<feature type="compositionally biased region" description="Low complexity" evidence="2">
    <location>
        <begin position="31"/>
        <end position="43"/>
    </location>
</feature>
<evidence type="ECO:0000313" key="3">
    <source>
        <dbReference type="EMBL" id="CAK9439165.1"/>
    </source>
</evidence>
<evidence type="ECO:0000313" key="4">
    <source>
        <dbReference type="Proteomes" id="UP001497383"/>
    </source>
</evidence>
<dbReference type="RefSeq" id="XP_066830327.1">
    <property type="nucleotide sequence ID" value="XM_066973493.1"/>
</dbReference>
<feature type="compositionally biased region" description="Basic and acidic residues" evidence="2">
    <location>
        <begin position="762"/>
        <end position="772"/>
    </location>
</feature>
<evidence type="ECO:0000256" key="1">
    <source>
        <dbReference type="ARBA" id="ARBA00022737"/>
    </source>
</evidence>
<dbReference type="InterPro" id="IPR006597">
    <property type="entry name" value="Sel1-like"/>
</dbReference>
<dbReference type="GeneID" id="92208585"/>
<feature type="region of interest" description="Disordered" evidence="2">
    <location>
        <begin position="1"/>
        <end position="80"/>
    </location>
</feature>
<feature type="compositionally biased region" description="Basic and acidic residues" evidence="2">
    <location>
        <begin position="396"/>
        <end position="407"/>
    </location>
</feature>
<dbReference type="InterPro" id="IPR011990">
    <property type="entry name" value="TPR-like_helical_dom_sf"/>
</dbReference>
<feature type="region of interest" description="Disordered" evidence="2">
    <location>
        <begin position="377"/>
        <end position="413"/>
    </location>
</feature>
<feature type="compositionally biased region" description="Low complexity" evidence="2">
    <location>
        <begin position="97"/>
        <end position="125"/>
    </location>
</feature>
<dbReference type="PANTHER" id="PTHR46430:SF1">
    <property type="entry name" value="CHITIN SYNTHASE REGULATOR SKT5-RELATED"/>
    <property type="match status" value="1"/>
</dbReference>
<evidence type="ECO:0000256" key="2">
    <source>
        <dbReference type="SAM" id="MobiDB-lite"/>
    </source>
</evidence>
<dbReference type="Gene3D" id="1.25.40.10">
    <property type="entry name" value="Tetratricopeptide repeat domain"/>
    <property type="match status" value="2"/>
</dbReference>
<accession>A0ABP0ZSH6</accession>
<dbReference type="PANTHER" id="PTHR46430">
    <property type="entry name" value="PROTEIN SKT5-RELATED"/>
    <property type="match status" value="1"/>
</dbReference>
<feature type="compositionally biased region" description="Basic residues" evidence="2">
    <location>
        <begin position="59"/>
        <end position="69"/>
    </location>
</feature>
<gene>
    <name evidence="3" type="ORF">LODBEIA_P33890</name>
</gene>
<reference evidence="3 4" key="1">
    <citation type="submission" date="2024-03" db="EMBL/GenBank/DDBJ databases">
        <authorList>
            <person name="Brejova B."/>
        </authorList>
    </citation>
    <scope>NUCLEOTIDE SEQUENCE [LARGE SCALE GENOMIC DNA]</scope>
    <source>
        <strain evidence="3 4">CBS 14171</strain>
    </source>
</reference>